<dbReference type="AlphaFoldDB" id="W9R1Q8"/>
<reference evidence="2" key="1">
    <citation type="submission" date="2013-01" db="EMBL/GenBank/DDBJ databases">
        <title>Draft Genome Sequence of a Mulberry Tree, Morus notabilis C.K. Schneid.</title>
        <authorList>
            <person name="He N."/>
            <person name="Zhao S."/>
        </authorList>
    </citation>
    <scope>NUCLEOTIDE SEQUENCE</scope>
</reference>
<keyword evidence="2" id="KW-1185">Reference proteome</keyword>
<evidence type="ECO:0000313" key="1">
    <source>
        <dbReference type="EMBL" id="EXB36710.1"/>
    </source>
</evidence>
<proteinExistence type="predicted"/>
<organism evidence="1 2">
    <name type="scientific">Morus notabilis</name>
    <dbReference type="NCBI Taxonomy" id="981085"/>
    <lineage>
        <taxon>Eukaryota</taxon>
        <taxon>Viridiplantae</taxon>
        <taxon>Streptophyta</taxon>
        <taxon>Embryophyta</taxon>
        <taxon>Tracheophyta</taxon>
        <taxon>Spermatophyta</taxon>
        <taxon>Magnoliopsida</taxon>
        <taxon>eudicotyledons</taxon>
        <taxon>Gunneridae</taxon>
        <taxon>Pentapetalae</taxon>
        <taxon>rosids</taxon>
        <taxon>fabids</taxon>
        <taxon>Rosales</taxon>
        <taxon>Moraceae</taxon>
        <taxon>Moreae</taxon>
        <taxon>Morus</taxon>
    </lineage>
</organism>
<sequence>MEVTRRSSKPSSSPDLLTASPWIFDLLTGRHRSSRSVFVVDGDDANIANQIYPRHPVFSAEFDAEELDAKLPTSASSSVGRCFPKQTGAVVTLRSRSTPPSRFPALA</sequence>
<protein>
    <submittedName>
        <fullName evidence="1">Uncharacterized protein</fullName>
    </submittedName>
</protein>
<name>W9R1Q8_9ROSA</name>
<evidence type="ECO:0000313" key="2">
    <source>
        <dbReference type="Proteomes" id="UP000030645"/>
    </source>
</evidence>
<dbReference type="EMBL" id="KE343588">
    <property type="protein sequence ID" value="EXB36710.1"/>
    <property type="molecule type" value="Genomic_DNA"/>
</dbReference>
<gene>
    <name evidence="1" type="ORF">L484_016961</name>
</gene>
<dbReference type="Proteomes" id="UP000030645">
    <property type="component" value="Unassembled WGS sequence"/>
</dbReference>
<accession>W9R1Q8</accession>